<keyword evidence="2" id="KW-0479">Metal-binding</keyword>
<keyword evidence="8" id="KW-1185">Reference proteome</keyword>
<dbReference type="Pfam" id="PF00016">
    <property type="entry name" value="RuBisCO_large"/>
    <property type="match status" value="1"/>
</dbReference>
<comment type="caution">
    <text evidence="7">The sequence shown here is derived from an EMBL/GenBank/DDBJ whole genome shotgun (WGS) entry which is preliminary data.</text>
</comment>
<evidence type="ECO:0000256" key="4">
    <source>
        <dbReference type="RuleBase" id="RU003834"/>
    </source>
</evidence>
<dbReference type="CDD" id="cd08207">
    <property type="entry name" value="RLP_NonPhot"/>
    <property type="match status" value="1"/>
</dbReference>
<dbReference type="InterPro" id="IPR036376">
    <property type="entry name" value="RuBisCO_lsu_C_sf"/>
</dbReference>
<evidence type="ECO:0000256" key="2">
    <source>
        <dbReference type="ARBA" id="ARBA00022723"/>
    </source>
</evidence>
<dbReference type="Proteomes" id="UP001202117">
    <property type="component" value="Unassembled WGS sequence"/>
</dbReference>
<gene>
    <name evidence="7" type="ORF">MKP05_07270</name>
</gene>
<evidence type="ECO:0000313" key="7">
    <source>
        <dbReference type="EMBL" id="MCH4562927.1"/>
    </source>
</evidence>
<dbReference type="PANTHER" id="PTHR42704:SF17">
    <property type="entry name" value="RIBULOSE BISPHOSPHATE CARBOXYLASE LARGE CHAIN"/>
    <property type="match status" value="1"/>
</dbReference>
<dbReference type="Gene3D" id="3.20.20.110">
    <property type="entry name" value="Ribulose bisphosphate carboxylase, large subunit, C-terminal domain"/>
    <property type="match status" value="1"/>
</dbReference>
<evidence type="ECO:0000259" key="5">
    <source>
        <dbReference type="Pfam" id="PF00016"/>
    </source>
</evidence>
<dbReference type="Gene3D" id="3.30.70.150">
    <property type="entry name" value="RuBisCO large subunit, N-terminal domain"/>
    <property type="match status" value="1"/>
</dbReference>
<evidence type="ECO:0000313" key="8">
    <source>
        <dbReference type="Proteomes" id="UP001202117"/>
    </source>
</evidence>
<keyword evidence="3" id="KW-0460">Magnesium</keyword>
<comment type="cofactor">
    <cofactor evidence="1">
        <name>Mg(2+)</name>
        <dbReference type="ChEBI" id="CHEBI:18420"/>
    </cofactor>
</comment>
<dbReference type="Pfam" id="PF02788">
    <property type="entry name" value="RuBisCO_large_N"/>
    <property type="match status" value="1"/>
</dbReference>
<dbReference type="SUPFAM" id="SSF54966">
    <property type="entry name" value="RuBisCO, large subunit, small (N-terminal) domain"/>
    <property type="match status" value="1"/>
</dbReference>
<dbReference type="RefSeq" id="WP_240567701.1">
    <property type="nucleotide sequence ID" value="NZ_JAKVPY010000007.1"/>
</dbReference>
<feature type="domain" description="Ribulose bisphosphate carboxylase large subunit C-terminal" evidence="5">
    <location>
        <begin position="142"/>
        <end position="422"/>
    </location>
</feature>
<name>A0ABS9RSU7_9GAMM</name>
<feature type="domain" description="Ribulose bisphosphate carboxylase large subunit ferrodoxin-like N-terminal" evidence="6">
    <location>
        <begin position="17"/>
        <end position="130"/>
    </location>
</feature>
<dbReference type="InterPro" id="IPR036422">
    <property type="entry name" value="RuBisCO_lsu_N_sf"/>
</dbReference>
<proteinExistence type="inferred from homology"/>
<organism evidence="7 8">
    <name type="scientific">Halomonas flagellata</name>
    <dbReference type="NCBI Taxonomy" id="2920385"/>
    <lineage>
        <taxon>Bacteria</taxon>
        <taxon>Pseudomonadati</taxon>
        <taxon>Pseudomonadota</taxon>
        <taxon>Gammaproteobacteria</taxon>
        <taxon>Oceanospirillales</taxon>
        <taxon>Halomonadaceae</taxon>
        <taxon>Halomonas</taxon>
    </lineage>
</organism>
<dbReference type="PROSITE" id="PS00157">
    <property type="entry name" value="RUBISCO_LARGE"/>
    <property type="match status" value="1"/>
</dbReference>
<dbReference type="SFLD" id="SFLDS00014">
    <property type="entry name" value="RuBisCO"/>
    <property type="match status" value="1"/>
</dbReference>
<evidence type="ECO:0000256" key="1">
    <source>
        <dbReference type="ARBA" id="ARBA00001946"/>
    </source>
</evidence>
<dbReference type="SUPFAM" id="SSF51649">
    <property type="entry name" value="RuBisCo, C-terminal domain"/>
    <property type="match status" value="1"/>
</dbReference>
<accession>A0ABS9RSU7</accession>
<dbReference type="InterPro" id="IPR033966">
    <property type="entry name" value="RuBisCO"/>
</dbReference>
<protein>
    <submittedName>
        <fullName evidence="7">Ribulose-bisphosphate carboxylase large subunit family protein</fullName>
    </submittedName>
</protein>
<comment type="similarity">
    <text evidence="4">Belongs to the RuBisCO large chain family.</text>
</comment>
<evidence type="ECO:0000256" key="3">
    <source>
        <dbReference type="ARBA" id="ARBA00022842"/>
    </source>
</evidence>
<dbReference type="InterPro" id="IPR000685">
    <property type="entry name" value="RuBisCO_lsu_C"/>
</dbReference>
<dbReference type="SFLD" id="SFLDG00301">
    <property type="entry name" value="RuBisCO-like_proteins"/>
    <property type="match status" value="1"/>
</dbReference>
<dbReference type="PANTHER" id="PTHR42704">
    <property type="entry name" value="RIBULOSE BISPHOSPHATE CARBOXYLASE"/>
    <property type="match status" value="1"/>
</dbReference>
<dbReference type="InterPro" id="IPR020878">
    <property type="entry name" value="RuBisCo_large_chain_AS"/>
</dbReference>
<dbReference type="EMBL" id="JAKVPY010000007">
    <property type="protein sequence ID" value="MCH4562927.1"/>
    <property type="molecule type" value="Genomic_DNA"/>
</dbReference>
<dbReference type="InterPro" id="IPR017443">
    <property type="entry name" value="RuBisCO_lsu_fd_N"/>
</dbReference>
<sequence>MASPQARPGLPRIRASYRIETPLDPERAAAAMAGEQSSGTFLKLAGETDALRERHAARVESVALLATVDTPSLPGSLTGDAYHRANVTLSWPQENIGASLPNLLATVLGNLTELRELSGIRLTDVELPRDFIEAFPGPQFSIAGTRRLAGVDHGPLIGTIIKPSVGLSPEETADLVRQLIEAGIDFIKDDELIADPPYSPLAERVPAVMRVIEEHAQRTGRKPMYAFNITGDIDEMRQRHDLVRAHGGTCVMASVNWIGMSSLVALRRHAELPIHGHRNGWGLFYRHPQIGIDYRAYQALLRLAGADHLHVNGLGSKFVEADASVIDSARACLTPLLEAPGRDDRALPVFSSAQTVHQAPPTFAALKSTDLIFTCGGGIMGHPDGVAAGCRSLRAAWEATASGVTLEDHARQEPDLSVALRAYQSPFSG</sequence>
<reference evidence="7 8" key="1">
    <citation type="submission" date="2022-02" db="EMBL/GenBank/DDBJ databases">
        <title>Halomonas fukangensis sp. nov., a halophilic bacterium isolated from a bulk soil of Kalidium foliatum at Fukang.</title>
        <authorList>
            <person name="Huang Y."/>
        </authorList>
    </citation>
    <scope>NUCLEOTIDE SEQUENCE [LARGE SCALE GENOMIC DNA]</scope>
    <source>
        <strain evidence="7 8">EGI 63088</strain>
    </source>
</reference>
<evidence type="ECO:0000259" key="6">
    <source>
        <dbReference type="Pfam" id="PF02788"/>
    </source>
</evidence>